<dbReference type="CDD" id="cd07067">
    <property type="entry name" value="HP_PGM_like"/>
    <property type="match status" value="1"/>
</dbReference>
<dbReference type="OrthoDB" id="496981at2759"/>
<dbReference type="GO" id="GO:0005737">
    <property type="term" value="C:cytoplasm"/>
    <property type="evidence" value="ECO:0007669"/>
    <property type="project" value="TreeGrafter"/>
</dbReference>
<sequence length="342" mass="38924">MTGSAYSDNAVSESYIRYSTVKEYFLQDDESTDPKKFDYVSSNFGLINRTYDDVDTETETESTTKKTQWERFEVQVRAMNAQAGPDVQYKVLYMGRHGEGFHNVAESWYGTDAWDCYWSLLDGNETSSWDDARLTEVGRSQAQTAHNAWRKQIENKIPFPESFYVSPLNRCLQTAFITFDGLDKDIVRPFRPVVKEMVRETLGIHTCDRRSTKSAIASEYPQYIIEPGFAETDPLWDAELRESDSARDTRLKRFLDDVFAHDDNQFVSFTAHSGAITSVLEVVGHRRFGLQTGGVIPVLVKAEKVVGREPQREIEPPTRAPKCKEDPMRAGGSIQITLEGHV</sequence>
<dbReference type="InterPro" id="IPR050275">
    <property type="entry name" value="PGM_Phosphatase"/>
</dbReference>
<dbReference type="Proteomes" id="UP000509510">
    <property type="component" value="Chromosome V"/>
</dbReference>
<dbReference type="InterPro" id="IPR013078">
    <property type="entry name" value="His_Pase_superF_clade-1"/>
</dbReference>
<gene>
    <name evidence="2" type="ORF">TRUGW13939_10087</name>
</gene>
<evidence type="ECO:0008006" key="4">
    <source>
        <dbReference type="Google" id="ProtNLM"/>
    </source>
</evidence>
<dbReference type="GO" id="GO:0016791">
    <property type="term" value="F:phosphatase activity"/>
    <property type="evidence" value="ECO:0007669"/>
    <property type="project" value="TreeGrafter"/>
</dbReference>
<dbReference type="KEGG" id="trg:TRUGW13939_10087"/>
<accession>A0A7H8R918</accession>
<dbReference type="PANTHER" id="PTHR48100:SF1">
    <property type="entry name" value="HISTIDINE PHOSPHATASE FAMILY PROTEIN-RELATED"/>
    <property type="match status" value="1"/>
</dbReference>
<dbReference type="PANTHER" id="PTHR48100">
    <property type="entry name" value="BROAD-SPECIFICITY PHOSPHATASE YOR283W-RELATED"/>
    <property type="match status" value="1"/>
</dbReference>
<dbReference type="Gene3D" id="3.40.50.1240">
    <property type="entry name" value="Phosphoglycerate mutase-like"/>
    <property type="match status" value="1"/>
</dbReference>
<evidence type="ECO:0000313" key="3">
    <source>
        <dbReference type="Proteomes" id="UP000509510"/>
    </source>
</evidence>
<organism evidence="2 3">
    <name type="scientific">Talaromyces rugulosus</name>
    <name type="common">Penicillium rugulosum</name>
    <dbReference type="NCBI Taxonomy" id="121627"/>
    <lineage>
        <taxon>Eukaryota</taxon>
        <taxon>Fungi</taxon>
        <taxon>Dikarya</taxon>
        <taxon>Ascomycota</taxon>
        <taxon>Pezizomycotina</taxon>
        <taxon>Eurotiomycetes</taxon>
        <taxon>Eurotiomycetidae</taxon>
        <taxon>Eurotiales</taxon>
        <taxon>Trichocomaceae</taxon>
        <taxon>Talaromyces</taxon>
        <taxon>Talaromyces sect. Islandici</taxon>
    </lineage>
</organism>
<evidence type="ECO:0000256" key="1">
    <source>
        <dbReference type="SAM" id="MobiDB-lite"/>
    </source>
</evidence>
<evidence type="ECO:0000313" key="2">
    <source>
        <dbReference type="EMBL" id="QKX62919.1"/>
    </source>
</evidence>
<dbReference type="SMART" id="SM00855">
    <property type="entry name" value="PGAM"/>
    <property type="match status" value="1"/>
</dbReference>
<dbReference type="EMBL" id="CP055902">
    <property type="protein sequence ID" value="QKX62919.1"/>
    <property type="molecule type" value="Genomic_DNA"/>
</dbReference>
<feature type="region of interest" description="Disordered" evidence="1">
    <location>
        <begin position="308"/>
        <end position="328"/>
    </location>
</feature>
<keyword evidence="3" id="KW-1185">Reference proteome</keyword>
<protein>
    <recommendedName>
        <fullName evidence="4">Phosphoglycerate mutase family protein</fullName>
    </recommendedName>
</protein>
<reference evidence="3" key="1">
    <citation type="submission" date="2020-06" db="EMBL/GenBank/DDBJ databases">
        <title>A chromosome-scale genome assembly of Talaromyces rugulosus W13939.</title>
        <authorList>
            <person name="Wang B."/>
            <person name="Guo L."/>
            <person name="Ye K."/>
            <person name="Wang L."/>
        </authorList>
    </citation>
    <scope>NUCLEOTIDE SEQUENCE [LARGE SCALE GENOMIC DNA]</scope>
    <source>
        <strain evidence="3">W13939</strain>
    </source>
</reference>
<dbReference type="AlphaFoldDB" id="A0A7H8R918"/>
<proteinExistence type="predicted"/>
<dbReference type="InterPro" id="IPR029033">
    <property type="entry name" value="His_PPase_superfam"/>
</dbReference>
<dbReference type="RefSeq" id="XP_035349093.1">
    <property type="nucleotide sequence ID" value="XM_035493200.1"/>
</dbReference>
<dbReference type="Pfam" id="PF00300">
    <property type="entry name" value="His_Phos_1"/>
    <property type="match status" value="1"/>
</dbReference>
<dbReference type="SUPFAM" id="SSF53254">
    <property type="entry name" value="Phosphoglycerate mutase-like"/>
    <property type="match status" value="1"/>
</dbReference>
<name>A0A7H8R918_TALRU</name>
<dbReference type="GeneID" id="55997568"/>